<dbReference type="OrthoDB" id="9791096at2"/>
<dbReference type="InterPro" id="IPR050229">
    <property type="entry name" value="GlpE_sulfurtransferase"/>
</dbReference>
<reference evidence="2 3" key="1">
    <citation type="submission" date="2015-04" db="EMBL/GenBank/DDBJ databases">
        <title>Complete Sequence for the Genome of the Thioalkalivibrio versutus D301.</title>
        <authorList>
            <person name="Mu T."/>
            <person name="Zhou J."/>
            <person name="Xu X."/>
        </authorList>
    </citation>
    <scope>NUCLEOTIDE SEQUENCE [LARGE SCALE GENOMIC DNA]</scope>
    <source>
        <strain evidence="2 3">D301</strain>
    </source>
</reference>
<organism evidence="2 3">
    <name type="scientific">Thioalkalivibrio versutus</name>
    <dbReference type="NCBI Taxonomy" id="106634"/>
    <lineage>
        <taxon>Bacteria</taxon>
        <taxon>Pseudomonadati</taxon>
        <taxon>Pseudomonadota</taxon>
        <taxon>Gammaproteobacteria</taxon>
        <taxon>Chromatiales</taxon>
        <taxon>Ectothiorhodospiraceae</taxon>
        <taxon>Thioalkalivibrio</taxon>
    </lineage>
</organism>
<dbReference type="STRING" id="106634.TVD_02800"/>
<dbReference type="AlphaFoldDB" id="A0A0G3G4C2"/>
<dbReference type="KEGG" id="tvr:TVD_02800"/>
<dbReference type="CDD" id="cd00158">
    <property type="entry name" value="RHOD"/>
    <property type="match status" value="1"/>
</dbReference>
<proteinExistence type="predicted"/>
<protein>
    <submittedName>
        <fullName evidence="2">Sulfurtransferase</fullName>
    </submittedName>
</protein>
<dbReference type="Pfam" id="PF00581">
    <property type="entry name" value="Rhodanese"/>
    <property type="match status" value="1"/>
</dbReference>
<dbReference type="RefSeq" id="WP_018938830.1">
    <property type="nucleotide sequence ID" value="NZ_CP011367.1"/>
</dbReference>
<evidence type="ECO:0000259" key="1">
    <source>
        <dbReference type="PROSITE" id="PS50206"/>
    </source>
</evidence>
<dbReference type="EMBL" id="CP011367">
    <property type="protein sequence ID" value="AKJ94367.1"/>
    <property type="molecule type" value="Genomic_DNA"/>
</dbReference>
<dbReference type="PATRIC" id="fig|106634.4.peg.566"/>
<gene>
    <name evidence="2" type="ORF">TVD_02800</name>
</gene>
<keyword evidence="3" id="KW-1185">Reference proteome</keyword>
<feature type="domain" description="Rhodanese" evidence="1">
    <location>
        <begin position="31"/>
        <end position="121"/>
    </location>
</feature>
<evidence type="ECO:0000313" key="3">
    <source>
        <dbReference type="Proteomes" id="UP000064201"/>
    </source>
</evidence>
<sequence>MDHHDEEFLRRAQAARARIKEIEPQQVDASLASGAVAIDVREPGEYQKGSLPSARNVALDSITRQIEGVAPDKDAPMVCFCNGGNRGALAAAQLVDLGYTNVQSIAGGLRAYQKANDTSESSA</sequence>
<dbReference type="InterPro" id="IPR001763">
    <property type="entry name" value="Rhodanese-like_dom"/>
</dbReference>
<keyword evidence="2" id="KW-0808">Transferase</keyword>
<dbReference type="GO" id="GO:0016740">
    <property type="term" value="F:transferase activity"/>
    <property type="evidence" value="ECO:0007669"/>
    <property type="project" value="UniProtKB-KW"/>
</dbReference>
<accession>A0A0G3G4C2</accession>
<name>A0A0G3G4C2_9GAMM</name>
<dbReference type="SMART" id="SM00450">
    <property type="entry name" value="RHOD"/>
    <property type="match status" value="1"/>
</dbReference>
<dbReference type="PROSITE" id="PS50206">
    <property type="entry name" value="RHODANESE_3"/>
    <property type="match status" value="1"/>
</dbReference>
<dbReference type="Proteomes" id="UP000064201">
    <property type="component" value="Chromosome"/>
</dbReference>
<evidence type="ECO:0000313" key="2">
    <source>
        <dbReference type="EMBL" id="AKJ94367.1"/>
    </source>
</evidence>
<dbReference type="Gene3D" id="3.40.250.10">
    <property type="entry name" value="Rhodanese-like domain"/>
    <property type="match status" value="1"/>
</dbReference>
<dbReference type="InterPro" id="IPR036873">
    <property type="entry name" value="Rhodanese-like_dom_sf"/>
</dbReference>
<dbReference type="PANTHER" id="PTHR43031:SF16">
    <property type="entry name" value="OXIDOREDUCTASE"/>
    <property type="match status" value="1"/>
</dbReference>
<dbReference type="PANTHER" id="PTHR43031">
    <property type="entry name" value="FAD-DEPENDENT OXIDOREDUCTASE"/>
    <property type="match status" value="1"/>
</dbReference>
<dbReference type="SUPFAM" id="SSF52821">
    <property type="entry name" value="Rhodanese/Cell cycle control phosphatase"/>
    <property type="match status" value="1"/>
</dbReference>